<reference evidence="8 9" key="1">
    <citation type="submission" date="2022-04" db="EMBL/GenBank/DDBJ databases">
        <authorList>
            <person name="Ye Y.-Q."/>
            <person name="Du Z.-J."/>
        </authorList>
    </citation>
    <scope>NUCLEOTIDE SEQUENCE [LARGE SCALE GENOMIC DNA]</scope>
    <source>
        <strain evidence="8 9">A6E488</strain>
    </source>
</reference>
<sequence>MPYSRALLGYALGFVGVVIFGATLPVTRLAVEWLDPWFVTAARAMFAGLLAAAILLVLRRRFPARHLGTLLMIAVFVVFGFPLTMALAMQLVPAAHGGVVLGILPLATAASATLIAGERPSPAFWMWSAIGAAIVVVFALRDSGLTFEIGDLLLLAATVCAAIGYTVSARLARIMPGWEVISWVVVLSLPVTIVATWWLWPAHTAAVPIDAWVALGYLAAFSQFLGFFAWNVGLAIGGISRVGQVQLLQTFVTLIIAALLLGEHIDLATILFAVAVVAVVAMGGRARVGMRNETGTA</sequence>
<feature type="transmembrane region" description="Helical" evidence="6">
    <location>
        <begin position="242"/>
        <end position="261"/>
    </location>
</feature>
<organism evidence="8 9">
    <name type="scientific">Microbaculum marinisediminis</name>
    <dbReference type="NCBI Taxonomy" id="2931392"/>
    <lineage>
        <taxon>Bacteria</taxon>
        <taxon>Pseudomonadati</taxon>
        <taxon>Pseudomonadota</taxon>
        <taxon>Alphaproteobacteria</taxon>
        <taxon>Hyphomicrobiales</taxon>
        <taxon>Tepidamorphaceae</taxon>
        <taxon>Microbaculum</taxon>
    </lineage>
</organism>
<dbReference type="Pfam" id="PF00892">
    <property type="entry name" value="EamA"/>
    <property type="match status" value="2"/>
</dbReference>
<feature type="transmembrane region" description="Helical" evidence="6">
    <location>
        <begin position="37"/>
        <end position="58"/>
    </location>
</feature>
<evidence type="ECO:0000256" key="1">
    <source>
        <dbReference type="ARBA" id="ARBA00004141"/>
    </source>
</evidence>
<dbReference type="AlphaFoldDB" id="A0AAW5QX72"/>
<evidence type="ECO:0000256" key="5">
    <source>
        <dbReference type="ARBA" id="ARBA00023136"/>
    </source>
</evidence>
<keyword evidence="5 6" id="KW-0472">Membrane</keyword>
<evidence type="ECO:0000259" key="7">
    <source>
        <dbReference type="Pfam" id="PF00892"/>
    </source>
</evidence>
<evidence type="ECO:0000256" key="2">
    <source>
        <dbReference type="ARBA" id="ARBA00007362"/>
    </source>
</evidence>
<dbReference type="SUPFAM" id="SSF103481">
    <property type="entry name" value="Multidrug resistance efflux transporter EmrE"/>
    <property type="match status" value="2"/>
</dbReference>
<evidence type="ECO:0000313" key="9">
    <source>
        <dbReference type="Proteomes" id="UP001320898"/>
    </source>
</evidence>
<feature type="transmembrane region" description="Helical" evidence="6">
    <location>
        <begin position="70"/>
        <end position="89"/>
    </location>
</feature>
<keyword evidence="3 6" id="KW-0812">Transmembrane</keyword>
<dbReference type="EMBL" id="JALIDZ010000005">
    <property type="protein sequence ID" value="MCT8972555.1"/>
    <property type="molecule type" value="Genomic_DNA"/>
</dbReference>
<protein>
    <submittedName>
        <fullName evidence="8">DMT family transporter</fullName>
    </submittedName>
</protein>
<dbReference type="PANTHER" id="PTHR32322">
    <property type="entry name" value="INNER MEMBRANE TRANSPORTER"/>
    <property type="match status" value="1"/>
</dbReference>
<feature type="domain" description="EamA" evidence="7">
    <location>
        <begin position="8"/>
        <end position="137"/>
    </location>
</feature>
<proteinExistence type="inferred from homology"/>
<feature type="transmembrane region" description="Helical" evidence="6">
    <location>
        <begin position="152"/>
        <end position="168"/>
    </location>
</feature>
<comment type="caution">
    <text evidence="8">The sequence shown here is derived from an EMBL/GenBank/DDBJ whole genome shotgun (WGS) entry which is preliminary data.</text>
</comment>
<evidence type="ECO:0000256" key="4">
    <source>
        <dbReference type="ARBA" id="ARBA00022989"/>
    </source>
</evidence>
<dbReference type="InterPro" id="IPR000620">
    <property type="entry name" value="EamA_dom"/>
</dbReference>
<feature type="transmembrane region" description="Helical" evidence="6">
    <location>
        <begin position="180"/>
        <end position="200"/>
    </location>
</feature>
<feature type="transmembrane region" description="Helical" evidence="6">
    <location>
        <begin position="95"/>
        <end position="116"/>
    </location>
</feature>
<dbReference type="RefSeq" id="WP_261616138.1">
    <property type="nucleotide sequence ID" value="NZ_JALIDZ010000005.1"/>
</dbReference>
<dbReference type="InterPro" id="IPR037185">
    <property type="entry name" value="EmrE-like"/>
</dbReference>
<feature type="transmembrane region" description="Helical" evidence="6">
    <location>
        <begin position="123"/>
        <end position="140"/>
    </location>
</feature>
<accession>A0AAW5QX72</accession>
<gene>
    <name evidence="8" type="ORF">MUB46_11865</name>
</gene>
<feature type="domain" description="EamA" evidence="7">
    <location>
        <begin position="149"/>
        <end position="281"/>
    </location>
</feature>
<keyword evidence="9" id="KW-1185">Reference proteome</keyword>
<evidence type="ECO:0000256" key="6">
    <source>
        <dbReference type="SAM" id="Phobius"/>
    </source>
</evidence>
<comment type="similarity">
    <text evidence="2">Belongs to the EamA transporter family.</text>
</comment>
<feature type="transmembrane region" description="Helical" evidence="6">
    <location>
        <begin position="267"/>
        <end position="284"/>
    </location>
</feature>
<evidence type="ECO:0000313" key="8">
    <source>
        <dbReference type="EMBL" id="MCT8972555.1"/>
    </source>
</evidence>
<keyword evidence="4 6" id="KW-1133">Transmembrane helix</keyword>
<dbReference type="PANTHER" id="PTHR32322:SF2">
    <property type="entry name" value="EAMA DOMAIN-CONTAINING PROTEIN"/>
    <property type="match status" value="1"/>
</dbReference>
<dbReference type="Proteomes" id="UP001320898">
    <property type="component" value="Unassembled WGS sequence"/>
</dbReference>
<feature type="transmembrane region" description="Helical" evidence="6">
    <location>
        <begin position="7"/>
        <end position="31"/>
    </location>
</feature>
<feature type="transmembrane region" description="Helical" evidence="6">
    <location>
        <begin position="212"/>
        <end position="230"/>
    </location>
</feature>
<dbReference type="GO" id="GO:0016020">
    <property type="term" value="C:membrane"/>
    <property type="evidence" value="ECO:0007669"/>
    <property type="project" value="UniProtKB-SubCell"/>
</dbReference>
<name>A0AAW5QX72_9HYPH</name>
<comment type="subcellular location">
    <subcellularLocation>
        <location evidence="1">Membrane</location>
        <topology evidence="1">Multi-pass membrane protein</topology>
    </subcellularLocation>
</comment>
<evidence type="ECO:0000256" key="3">
    <source>
        <dbReference type="ARBA" id="ARBA00022692"/>
    </source>
</evidence>
<dbReference type="InterPro" id="IPR050638">
    <property type="entry name" value="AA-Vitamin_Transporters"/>
</dbReference>